<accession>A0ABW7W2R1</accession>
<dbReference type="RefSeq" id="WP_397065090.1">
    <property type="nucleotide sequence ID" value="NZ_JBIRYL010000011.1"/>
</dbReference>
<name>A0ABW7W2R1_9NOCA</name>
<evidence type="ECO:0000313" key="2">
    <source>
        <dbReference type="Proteomes" id="UP001611494"/>
    </source>
</evidence>
<reference evidence="1 2" key="1">
    <citation type="submission" date="2024-10" db="EMBL/GenBank/DDBJ databases">
        <title>The Natural Products Discovery Center: Release of the First 8490 Sequenced Strains for Exploring Actinobacteria Biosynthetic Diversity.</title>
        <authorList>
            <person name="Kalkreuter E."/>
            <person name="Kautsar S.A."/>
            <person name="Yang D."/>
            <person name="Bader C.D."/>
            <person name="Teijaro C.N."/>
            <person name="Fluegel L."/>
            <person name="Davis C.M."/>
            <person name="Simpson J.R."/>
            <person name="Lauterbach L."/>
            <person name="Steele A.D."/>
            <person name="Gui C."/>
            <person name="Meng S."/>
            <person name="Li G."/>
            <person name="Viehrig K."/>
            <person name="Ye F."/>
            <person name="Su P."/>
            <person name="Kiefer A.F."/>
            <person name="Nichols A."/>
            <person name="Cepeda A.J."/>
            <person name="Yan W."/>
            <person name="Fan B."/>
            <person name="Jiang Y."/>
            <person name="Adhikari A."/>
            <person name="Zheng C.-J."/>
            <person name="Schuster L."/>
            <person name="Cowan T.M."/>
            <person name="Smanski M.J."/>
            <person name="Chevrette M.G."/>
            <person name="De Carvalho L.P.S."/>
            <person name="Shen B."/>
        </authorList>
    </citation>
    <scope>NUCLEOTIDE SEQUENCE [LARGE SCALE GENOMIC DNA]</scope>
    <source>
        <strain evidence="1 2">NPDC019377</strain>
    </source>
</reference>
<gene>
    <name evidence="1" type="ORF">ACH49Z_24925</name>
</gene>
<keyword evidence="2" id="KW-1185">Reference proteome</keyword>
<organism evidence="1 2">
    <name type="scientific">Nocardia testacea</name>
    <dbReference type="NCBI Taxonomy" id="248551"/>
    <lineage>
        <taxon>Bacteria</taxon>
        <taxon>Bacillati</taxon>
        <taxon>Actinomycetota</taxon>
        <taxon>Actinomycetes</taxon>
        <taxon>Mycobacteriales</taxon>
        <taxon>Nocardiaceae</taxon>
        <taxon>Nocardia</taxon>
    </lineage>
</organism>
<proteinExistence type="predicted"/>
<evidence type="ECO:0000313" key="1">
    <source>
        <dbReference type="EMBL" id="MFI2233097.1"/>
    </source>
</evidence>
<dbReference type="EMBL" id="JBIRYL010000011">
    <property type="protein sequence ID" value="MFI2233097.1"/>
    <property type="molecule type" value="Genomic_DNA"/>
</dbReference>
<sequence>MLRRADCDSSDIEWVAQEYGLDIVYTVVTDTAPRLAALIAVHHILESDAEVIVVPHLTRDEIQRTHSWQVVAALVELVTTAGVVDR</sequence>
<comment type="caution">
    <text evidence="1">The sequence shown here is derived from an EMBL/GenBank/DDBJ whole genome shotgun (WGS) entry which is preliminary data.</text>
</comment>
<protein>
    <submittedName>
        <fullName evidence="1">Uncharacterized protein</fullName>
    </submittedName>
</protein>
<dbReference type="Proteomes" id="UP001611494">
    <property type="component" value="Unassembled WGS sequence"/>
</dbReference>